<dbReference type="EMBL" id="JBHSLD010000014">
    <property type="protein sequence ID" value="MFC5382036.1"/>
    <property type="molecule type" value="Genomic_DNA"/>
</dbReference>
<evidence type="ECO:0000256" key="7">
    <source>
        <dbReference type="SAM" id="MobiDB-lite"/>
    </source>
</evidence>
<dbReference type="GO" id="GO:0008880">
    <property type="term" value="F:glucuronate isomerase activity"/>
    <property type="evidence" value="ECO:0007669"/>
    <property type="project" value="UniProtKB-EC"/>
</dbReference>
<comment type="catalytic activity">
    <reaction evidence="1">
        <text>D-glucuronate = D-fructuronate</text>
        <dbReference type="Rhea" id="RHEA:13049"/>
        <dbReference type="ChEBI" id="CHEBI:58720"/>
        <dbReference type="ChEBI" id="CHEBI:59863"/>
        <dbReference type="EC" id="5.3.1.12"/>
    </reaction>
</comment>
<dbReference type="Proteomes" id="UP001596122">
    <property type="component" value="Unassembled WGS sequence"/>
</dbReference>
<evidence type="ECO:0000256" key="5">
    <source>
        <dbReference type="ARBA" id="ARBA00020555"/>
    </source>
</evidence>
<dbReference type="RefSeq" id="WP_340269886.1">
    <property type="nucleotide sequence ID" value="NZ_JBBEOG010000005.1"/>
</dbReference>
<dbReference type="SUPFAM" id="SSF51556">
    <property type="entry name" value="Metallo-dependent hydrolases"/>
    <property type="match status" value="1"/>
</dbReference>
<proteinExistence type="inferred from homology"/>
<dbReference type="Gene3D" id="3.20.20.140">
    <property type="entry name" value="Metal-dependent hydrolases"/>
    <property type="match status" value="1"/>
</dbReference>
<dbReference type="PANTHER" id="PTHR30068">
    <property type="entry name" value="URONATE ISOMERASE"/>
    <property type="match status" value="1"/>
</dbReference>
<dbReference type="Gene3D" id="1.10.2020.10">
    <property type="entry name" value="uronate isomerase, domain 2, chain A"/>
    <property type="match status" value="1"/>
</dbReference>
<dbReference type="PANTHER" id="PTHR30068:SF4">
    <property type="entry name" value="URONATE ISOMERASE"/>
    <property type="match status" value="1"/>
</dbReference>
<comment type="caution">
    <text evidence="8">The sequence shown here is derived from an EMBL/GenBank/DDBJ whole genome shotgun (WGS) entry which is preliminary data.</text>
</comment>
<feature type="region of interest" description="Disordered" evidence="7">
    <location>
        <begin position="1"/>
        <end position="31"/>
    </location>
</feature>
<comment type="similarity">
    <text evidence="3">Belongs to the metallo-dependent hydrolases superfamily. Uronate isomerase family.</text>
</comment>
<accession>A0ABW0GSZ5</accession>
<keyword evidence="9" id="KW-1185">Reference proteome</keyword>
<name>A0ABW0GSZ5_9MICO</name>
<evidence type="ECO:0000256" key="6">
    <source>
        <dbReference type="ARBA" id="ARBA00023235"/>
    </source>
</evidence>
<evidence type="ECO:0000256" key="2">
    <source>
        <dbReference type="ARBA" id="ARBA00004892"/>
    </source>
</evidence>
<comment type="pathway">
    <text evidence="2">Carbohydrate metabolism; pentose and glucuronate interconversion.</text>
</comment>
<evidence type="ECO:0000256" key="1">
    <source>
        <dbReference type="ARBA" id="ARBA00001165"/>
    </source>
</evidence>
<organism evidence="8 9">
    <name type="scientific">Aquipuribacter nitratireducens</name>
    <dbReference type="NCBI Taxonomy" id="650104"/>
    <lineage>
        <taxon>Bacteria</taxon>
        <taxon>Bacillati</taxon>
        <taxon>Actinomycetota</taxon>
        <taxon>Actinomycetes</taxon>
        <taxon>Micrococcales</taxon>
        <taxon>Intrasporangiaceae</taxon>
        <taxon>Aquipuribacter</taxon>
    </lineage>
</organism>
<keyword evidence="6 8" id="KW-0413">Isomerase</keyword>
<sequence length="487" mass="53848">MATTTAQTTAHLVTPTGGPRRLRPHPDRLLPADPATRAVARELYDGIRDLPIVSPHGHVPAAWLAEDAAFRDPTSLLVTPDHYVTRLMHAQGVPLDRLGVGRGPLSEAESREAFRLLCAGWRTYRGTAVRHWLEHTLAHVLDVDVEPSAATADAVYDQVADRIAAPDLRPRALYDRFGLSVLATTDDPTDDLRHHRALAADPSWRGRVVPTFRPDAYVEVRRSDWPDAVTRLGAVADVDTATYAGWIAAMEARRSYFQEHGATSTDHSHRDARAEPLERSVAERLYARAVAGAVTPDEADALRRDLLFQMARMASEDGLVMTLHPAVARDHHPGTRDRYGADVGADIPVGVEFTDALRPVLGAFGTNPRFQLVVFTIDETVYSRELAPLAGFYPSLYVGAPWWFLDAPEAMTRFRSAVTETTGFTRTAGFVDDTRAFLSIPARHDTARRVDAAYLARLVAEHRLDLDEAHEVAHDLTVVNPREAFRL</sequence>
<dbReference type="InterPro" id="IPR003766">
    <property type="entry name" value="Uronate_isomerase"/>
</dbReference>
<protein>
    <recommendedName>
        <fullName evidence="5">Uronate isomerase</fullName>
        <ecNumber evidence="4">5.3.1.12</ecNumber>
    </recommendedName>
</protein>
<dbReference type="NCBIfam" id="NF002794">
    <property type="entry name" value="PRK02925.1"/>
    <property type="match status" value="1"/>
</dbReference>
<evidence type="ECO:0000313" key="9">
    <source>
        <dbReference type="Proteomes" id="UP001596122"/>
    </source>
</evidence>
<evidence type="ECO:0000313" key="8">
    <source>
        <dbReference type="EMBL" id="MFC5382036.1"/>
    </source>
</evidence>
<dbReference type="InterPro" id="IPR032466">
    <property type="entry name" value="Metal_Hydrolase"/>
</dbReference>
<dbReference type="Pfam" id="PF02614">
    <property type="entry name" value="UxaC"/>
    <property type="match status" value="1"/>
</dbReference>
<evidence type="ECO:0000256" key="3">
    <source>
        <dbReference type="ARBA" id="ARBA00008397"/>
    </source>
</evidence>
<gene>
    <name evidence="8" type="primary">uxaC</name>
    <name evidence="8" type="ORF">ACFPJ6_14775</name>
</gene>
<dbReference type="EC" id="5.3.1.12" evidence="4"/>
<reference evidence="9" key="1">
    <citation type="journal article" date="2019" name="Int. J. Syst. Evol. Microbiol.">
        <title>The Global Catalogue of Microorganisms (GCM) 10K type strain sequencing project: providing services to taxonomists for standard genome sequencing and annotation.</title>
        <authorList>
            <consortium name="The Broad Institute Genomics Platform"/>
            <consortium name="The Broad Institute Genome Sequencing Center for Infectious Disease"/>
            <person name="Wu L."/>
            <person name="Ma J."/>
        </authorList>
    </citation>
    <scope>NUCLEOTIDE SEQUENCE [LARGE SCALE GENOMIC DNA]</scope>
    <source>
        <strain evidence="9">CCUG 43114</strain>
    </source>
</reference>
<feature type="compositionally biased region" description="Low complexity" evidence="7">
    <location>
        <begin position="1"/>
        <end position="16"/>
    </location>
</feature>
<evidence type="ECO:0000256" key="4">
    <source>
        <dbReference type="ARBA" id="ARBA00012546"/>
    </source>
</evidence>